<protein>
    <submittedName>
        <fullName evidence="2">Uncharacterized protein</fullName>
    </submittedName>
</protein>
<name>L8GUN9_ACACF</name>
<dbReference type="RefSeq" id="XP_004338645.1">
    <property type="nucleotide sequence ID" value="XM_004338597.1"/>
</dbReference>
<dbReference type="EMBL" id="KB007985">
    <property type="protein sequence ID" value="ELR16632.1"/>
    <property type="molecule type" value="Genomic_DNA"/>
</dbReference>
<dbReference type="KEGG" id="acan:ACA1_088780"/>
<feature type="region of interest" description="Disordered" evidence="1">
    <location>
        <begin position="51"/>
        <end position="84"/>
    </location>
</feature>
<gene>
    <name evidence="2" type="ORF">ACA1_088780</name>
</gene>
<feature type="region of interest" description="Disordered" evidence="1">
    <location>
        <begin position="1"/>
        <end position="25"/>
    </location>
</feature>
<evidence type="ECO:0000256" key="1">
    <source>
        <dbReference type="SAM" id="MobiDB-lite"/>
    </source>
</evidence>
<dbReference type="AlphaFoldDB" id="L8GUN9"/>
<feature type="compositionally biased region" description="Basic residues" evidence="1">
    <location>
        <begin position="52"/>
        <end position="61"/>
    </location>
</feature>
<dbReference type="VEuPathDB" id="AmoebaDB:ACA1_088780"/>
<sequence>MSRPRTPTHTPYLTSPERPQPKRTCRGYWCTKLKPNRKVCGRHFTTLQGYKSHLRSPRKHAATVGPAAPTPQRDDQAPPLTDGPSSLQQLLLLIDIMPLGELVELHYQVAKTVRRRLPAEMAGRGAAVSHGSESVCTSPTPAMAEANQRQQLGTDSEEQFLNDVFALLP</sequence>
<reference evidence="2 3" key="1">
    <citation type="journal article" date="2013" name="Genome Biol.">
        <title>Genome of Acanthamoeba castellanii highlights extensive lateral gene transfer and early evolution of tyrosine kinase signaling.</title>
        <authorList>
            <person name="Clarke M."/>
            <person name="Lohan A.J."/>
            <person name="Liu B."/>
            <person name="Lagkouvardos I."/>
            <person name="Roy S."/>
            <person name="Zafar N."/>
            <person name="Bertelli C."/>
            <person name="Schilde C."/>
            <person name="Kianianmomeni A."/>
            <person name="Burglin T.R."/>
            <person name="Frech C."/>
            <person name="Turcotte B."/>
            <person name="Kopec K.O."/>
            <person name="Synnott J.M."/>
            <person name="Choo C."/>
            <person name="Paponov I."/>
            <person name="Finkler A."/>
            <person name="Soon Heng Tan C."/>
            <person name="Hutchins A.P."/>
            <person name="Weinmeier T."/>
            <person name="Rattei T."/>
            <person name="Chu J.S."/>
            <person name="Gimenez G."/>
            <person name="Irimia M."/>
            <person name="Rigden D.J."/>
            <person name="Fitzpatrick D.A."/>
            <person name="Lorenzo-Morales J."/>
            <person name="Bateman A."/>
            <person name="Chiu C.H."/>
            <person name="Tang P."/>
            <person name="Hegemann P."/>
            <person name="Fromm H."/>
            <person name="Raoult D."/>
            <person name="Greub G."/>
            <person name="Miranda-Saavedra D."/>
            <person name="Chen N."/>
            <person name="Nash P."/>
            <person name="Ginger M.L."/>
            <person name="Horn M."/>
            <person name="Schaap P."/>
            <person name="Caler L."/>
            <person name="Loftus B."/>
        </authorList>
    </citation>
    <scope>NUCLEOTIDE SEQUENCE [LARGE SCALE GENOMIC DNA]</scope>
    <source>
        <strain evidence="2 3">Neff</strain>
    </source>
</reference>
<proteinExistence type="predicted"/>
<accession>L8GUN9</accession>
<dbReference type="GeneID" id="14917336"/>
<feature type="compositionally biased region" description="Polar residues" evidence="1">
    <location>
        <begin position="1"/>
        <end position="13"/>
    </location>
</feature>
<keyword evidence="3" id="KW-1185">Reference proteome</keyword>
<organism evidence="2 3">
    <name type="scientific">Acanthamoeba castellanii (strain ATCC 30010 / Neff)</name>
    <dbReference type="NCBI Taxonomy" id="1257118"/>
    <lineage>
        <taxon>Eukaryota</taxon>
        <taxon>Amoebozoa</taxon>
        <taxon>Discosea</taxon>
        <taxon>Longamoebia</taxon>
        <taxon>Centramoebida</taxon>
        <taxon>Acanthamoebidae</taxon>
        <taxon>Acanthamoeba</taxon>
    </lineage>
</organism>
<evidence type="ECO:0000313" key="2">
    <source>
        <dbReference type="EMBL" id="ELR16632.1"/>
    </source>
</evidence>
<evidence type="ECO:0000313" key="3">
    <source>
        <dbReference type="Proteomes" id="UP000011083"/>
    </source>
</evidence>
<dbReference type="Proteomes" id="UP000011083">
    <property type="component" value="Unassembled WGS sequence"/>
</dbReference>